<dbReference type="GO" id="GO:0005509">
    <property type="term" value="F:calcium ion binding"/>
    <property type="evidence" value="ECO:0007669"/>
    <property type="project" value="InterPro"/>
</dbReference>
<sequence>MQIVVNMWPLLASIDRGLVVSVSSLLIMLVFQPMVKDAIVMIRGIRRSVSHALVSLLAHDGYCGVMADAVARPPRRYCERCADRRGGEDGAAAPLSRHDVAVVIESLGLVVGEEDEEACGVCEAVAAVEELTEGKVAGEGELREAFCVFDRDDDGYVTVAELGSALRRLGMEEGARHDDCVRMIAAYDGDGDGRISFREFRSMMENAV</sequence>
<name>A0A6G1DGT9_9ORYZ</name>
<evidence type="ECO:0000256" key="3">
    <source>
        <dbReference type="ARBA" id="ARBA00022737"/>
    </source>
</evidence>
<evidence type="ECO:0000256" key="4">
    <source>
        <dbReference type="ARBA" id="ARBA00022837"/>
    </source>
</evidence>
<keyword evidence="7" id="KW-1185">Reference proteome</keyword>
<dbReference type="PROSITE" id="PS00018">
    <property type="entry name" value="EF_HAND_1"/>
    <property type="match status" value="2"/>
</dbReference>
<reference evidence="6 7" key="1">
    <citation type="submission" date="2019-11" db="EMBL/GenBank/DDBJ databases">
        <title>Whole genome sequence of Oryza granulata.</title>
        <authorList>
            <person name="Li W."/>
        </authorList>
    </citation>
    <scope>NUCLEOTIDE SEQUENCE [LARGE SCALE GENOMIC DNA]</scope>
    <source>
        <strain evidence="7">cv. Menghai</strain>
        <tissue evidence="6">Leaf</tissue>
    </source>
</reference>
<feature type="domain" description="EF-hand" evidence="5">
    <location>
        <begin position="175"/>
        <end position="208"/>
    </location>
</feature>
<accession>A0A6G1DGT9</accession>
<dbReference type="InterPro" id="IPR011992">
    <property type="entry name" value="EF-hand-dom_pair"/>
</dbReference>
<protein>
    <recommendedName>
        <fullName evidence="5">EF-hand domain-containing protein</fullName>
    </recommendedName>
</protein>
<evidence type="ECO:0000256" key="2">
    <source>
        <dbReference type="ARBA" id="ARBA00022723"/>
    </source>
</evidence>
<comment type="caution">
    <text evidence="6">The sequence shown here is derived from an EMBL/GenBank/DDBJ whole genome shotgun (WGS) entry which is preliminary data.</text>
</comment>
<proteinExistence type="predicted"/>
<dbReference type="Pfam" id="PF13499">
    <property type="entry name" value="EF-hand_7"/>
    <property type="match status" value="1"/>
</dbReference>
<dbReference type="SUPFAM" id="SSF47473">
    <property type="entry name" value="EF-hand"/>
    <property type="match status" value="1"/>
</dbReference>
<dbReference type="CDD" id="cd00051">
    <property type="entry name" value="EFh"/>
    <property type="match status" value="1"/>
</dbReference>
<dbReference type="PROSITE" id="PS50222">
    <property type="entry name" value="EF_HAND_2"/>
    <property type="match status" value="2"/>
</dbReference>
<keyword evidence="2" id="KW-0479">Metal-binding</keyword>
<dbReference type="InterPro" id="IPR018247">
    <property type="entry name" value="EF_Hand_1_Ca_BS"/>
</dbReference>
<keyword evidence="3" id="KW-0677">Repeat</keyword>
<dbReference type="Proteomes" id="UP000479710">
    <property type="component" value="Unassembled WGS sequence"/>
</dbReference>
<dbReference type="SMART" id="SM00054">
    <property type="entry name" value="EFh"/>
    <property type="match status" value="2"/>
</dbReference>
<evidence type="ECO:0000313" key="7">
    <source>
        <dbReference type="Proteomes" id="UP000479710"/>
    </source>
</evidence>
<comment type="function">
    <text evidence="1">Potential calcium sensor.</text>
</comment>
<dbReference type="InterPro" id="IPR039647">
    <property type="entry name" value="EF_hand_pair_protein_CML-like"/>
</dbReference>
<dbReference type="EMBL" id="SPHZ02000006">
    <property type="protein sequence ID" value="KAF0910973.1"/>
    <property type="molecule type" value="Genomic_DNA"/>
</dbReference>
<dbReference type="AlphaFoldDB" id="A0A6G1DGT9"/>
<dbReference type="FunFam" id="1.10.238.10:FF:000178">
    <property type="entry name" value="Calmodulin-2 A"/>
    <property type="match status" value="1"/>
</dbReference>
<organism evidence="6 7">
    <name type="scientific">Oryza meyeriana var. granulata</name>
    <dbReference type="NCBI Taxonomy" id="110450"/>
    <lineage>
        <taxon>Eukaryota</taxon>
        <taxon>Viridiplantae</taxon>
        <taxon>Streptophyta</taxon>
        <taxon>Embryophyta</taxon>
        <taxon>Tracheophyta</taxon>
        <taxon>Spermatophyta</taxon>
        <taxon>Magnoliopsida</taxon>
        <taxon>Liliopsida</taxon>
        <taxon>Poales</taxon>
        <taxon>Poaceae</taxon>
        <taxon>BOP clade</taxon>
        <taxon>Oryzoideae</taxon>
        <taxon>Oryzeae</taxon>
        <taxon>Oryzinae</taxon>
        <taxon>Oryza</taxon>
        <taxon>Oryza meyeriana</taxon>
    </lineage>
</organism>
<dbReference type="GO" id="GO:0043226">
    <property type="term" value="C:organelle"/>
    <property type="evidence" value="ECO:0007669"/>
    <property type="project" value="UniProtKB-ARBA"/>
</dbReference>
<dbReference type="PANTHER" id="PTHR10891">
    <property type="entry name" value="EF-HAND CALCIUM-BINDING DOMAIN CONTAINING PROTEIN"/>
    <property type="match status" value="1"/>
</dbReference>
<keyword evidence="4" id="KW-0106">Calcium</keyword>
<dbReference type="OrthoDB" id="26525at2759"/>
<dbReference type="Gene3D" id="1.10.238.10">
    <property type="entry name" value="EF-hand"/>
    <property type="match status" value="1"/>
</dbReference>
<gene>
    <name evidence="6" type="ORF">E2562_005363</name>
</gene>
<evidence type="ECO:0000256" key="1">
    <source>
        <dbReference type="ARBA" id="ARBA00003291"/>
    </source>
</evidence>
<feature type="domain" description="EF-hand" evidence="5">
    <location>
        <begin position="137"/>
        <end position="172"/>
    </location>
</feature>
<dbReference type="InterPro" id="IPR002048">
    <property type="entry name" value="EF_hand_dom"/>
</dbReference>
<evidence type="ECO:0000313" key="6">
    <source>
        <dbReference type="EMBL" id="KAF0910973.1"/>
    </source>
</evidence>
<evidence type="ECO:0000259" key="5">
    <source>
        <dbReference type="PROSITE" id="PS50222"/>
    </source>
</evidence>